<keyword evidence="1" id="KW-0472">Membrane</keyword>
<reference evidence="4" key="4">
    <citation type="submission" date="2022-11" db="EMBL/GenBank/DDBJ databases">
        <title>Draft genome sequence of Sellimonas catena strain 18CBH55.</title>
        <authorList>
            <person name="Hisatomi A."/>
            <person name="Ohkuma M."/>
            <person name="Sakamoto M."/>
        </authorList>
    </citation>
    <scope>NUCLEOTIDE SEQUENCE</scope>
    <source>
        <strain evidence="4">18CBH55</strain>
    </source>
</reference>
<name>A0A9W6CGH6_9FIRM</name>
<dbReference type="PROSITE" id="PS50887">
    <property type="entry name" value="GGDEF"/>
    <property type="match status" value="1"/>
</dbReference>
<dbReference type="PANTHER" id="PTHR45138">
    <property type="entry name" value="REGULATORY COMPONENTS OF SENSORY TRANSDUCTION SYSTEM"/>
    <property type="match status" value="1"/>
</dbReference>
<dbReference type="EMBL" id="BSBO01000042">
    <property type="protein sequence ID" value="GLG05967.1"/>
    <property type="molecule type" value="Genomic_DNA"/>
</dbReference>
<feature type="transmembrane region" description="Helical" evidence="1">
    <location>
        <begin position="12"/>
        <end position="32"/>
    </location>
</feature>
<dbReference type="EMBL" id="BSCH01000014">
    <property type="protein sequence ID" value="GLG90854.1"/>
    <property type="molecule type" value="Genomic_DNA"/>
</dbReference>
<gene>
    <name evidence="3" type="ORF">Selli1_31410</name>
    <name evidence="4" type="ORF">Selli2_22810</name>
</gene>
<dbReference type="InterPro" id="IPR043128">
    <property type="entry name" value="Rev_trsase/Diguanyl_cyclase"/>
</dbReference>
<dbReference type="RefSeq" id="WP_087251898.1">
    <property type="nucleotide sequence ID" value="NZ_BSBO01000042.1"/>
</dbReference>
<reference evidence="3" key="2">
    <citation type="submission" date="2022-11" db="EMBL/GenBank/DDBJ databases">
        <title>Draft genome sequence of Sellimonas catena strain 12EGH17.</title>
        <authorList>
            <person name="Hisatomi A."/>
            <person name="Ohkuma M."/>
            <person name="Sakamoto M."/>
        </authorList>
    </citation>
    <scope>NUCLEOTIDE SEQUENCE</scope>
    <source>
        <strain evidence="3">12EGH17</strain>
    </source>
</reference>
<dbReference type="GO" id="GO:0043709">
    <property type="term" value="P:cell adhesion involved in single-species biofilm formation"/>
    <property type="evidence" value="ECO:0007669"/>
    <property type="project" value="TreeGrafter"/>
</dbReference>
<dbReference type="Proteomes" id="UP001145094">
    <property type="component" value="Unassembled WGS sequence"/>
</dbReference>
<reference evidence="4" key="3">
    <citation type="submission" date="2022-11" db="EMBL/GenBank/DDBJ databases">
        <title>Draft genome sequence of Sellimonas catena strain 18CBH55.</title>
        <authorList>
            <person name="Atsushi H."/>
            <person name="Moriya O."/>
            <person name="Mitsuo S."/>
        </authorList>
    </citation>
    <scope>NUCLEOTIDE SEQUENCE</scope>
    <source>
        <strain evidence="4">18CBH55</strain>
    </source>
</reference>
<evidence type="ECO:0000259" key="2">
    <source>
        <dbReference type="PROSITE" id="PS50887"/>
    </source>
</evidence>
<dbReference type="AlphaFoldDB" id="A0A9W6CGH6"/>
<evidence type="ECO:0000313" key="5">
    <source>
        <dbReference type="Proteomes" id="UP001145094"/>
    </source>
</evidence>
<evidence type="ECO:0000313" key="3">
    <source>
        <dbReference type="EMBL" id="GLG05967.1"/>
    </source>
</evidence>
<organism evidence="4 5">
    <name type="scientific">Sellimonas catena</name>
    <dbReference type="NCBI Taxonomy" id="2994035"/>
    <lineage>
        <taxon>Bacteria</taxon>
        <taxon>Bacillati</taxon>
        <taxon>Bacillota</taxon>
        <taxon>Clostridia</taxon>
        <taxon>Lachnospirales</taxon>
        <taxon>Lachnospiraceae</taxon>
        <taxon>Sellimonas</taxon>
    </lineage>
</organism>
<reference evidence="3" key="1">
    <citation type="submission" date="2022-11" db="EMBL/GenBank/DDBJ databases">
        <title>Draft genome sequence of Sellimonas catena strain 12EGH17.</title>
        <authorList>
            <person name="Atsushi H."/>
            <person name="Moriya O."/>
            <person name="Mitsuo S."/>
        </authorList>
    </citation>
    <scope>NUCLEOTIDE SEQUENCE</scope>
    <source>
        <strain evidence="3">12EGH17</strain>
    </source>
</reference>
<dbReference type="SUPFAM" id="SSF55073">
    <property type="entry name" value="Nucleotide cyclase"/>
    <property type="match status" value="1"/>
</dbReference>
<dbReference type="InterPro" id="IPR050469">
    <property type="entry name" value="Diguanylate_Cyclase"/>
</dbReference>
<dbReference type="GO" id="GO:0052621">
    <property type="term" value="F:diguanylate cyclase activity"/>
    <property type="evidence" value="ECO:0007669"/>
    <property type="project" value="TreeGrafter"/>
</dbReference>
<evidence type="ECO:0000313" key="6">
    <source>
        <dbReference type="Proteomes" id="UP001145145"/>
    </source>
</evidence>
<comment type="caution">
    <text evidence="4">The sequence shown here is derived from an EMBL/GenBank/DDBJ whole genome shotgun (WGS) entry which is preliminary data.</text>
</comment>
<dbReference type="Gene3D" id="3.30.70.270">
    <property type="match status" value="1"/>
</dbReference>
<dbReference type="InterPro" id="IPR000160">
    <property type="entry name" value="GGDEF_dom"/>
</dbReference>
<dbReference type="PANTHER" id="PTHR45138:SF9">
    <property type="entry name" value="DIGUANYLATE CYCLASE DGCM-RELATED"/>
    <property type="match status" value="1"/>
</dbReference>
<dbReference type="GO" id="GO:0005886">
    <property type="term" value="C:plasma membrane"/>
    <property type="evidence" value="ECO:0007669"/>
    <property type="project" value="TreeGrafter"/>
</dbReference>
<proteinExistence type="predicted"/>
<protein>
    <recommendedName>
        <fullName evidence="2">GGDEF domain-containing protein</fullName>
    </recommendedName>
</protein>
<feature type="transmembrane region" description="Helical" evidence="1">
    <location>
        <begin position="38"/>
        <end position="58"/>
    </location>
</feature>
<keyword evidence="1" id="KW-0812">Transmembrane</keyword>
<dbReference type="InterPro" id="IPR029787">
    <property type="entry name" value="Nucleotide_cyclase"/>
</dbReference>
<keyword evidence="1" id="KW-1133">Transmembrane helix</keyword>
<dbReference type="GO" id="GO:1902201">
    <property type="term" value="P:negative regulation of bacterial-type flagellum-dependent cell motility"/>
    <property type="evidence" value="ECO:0007669"/>
    <property type="project" value="TreeGrafter"/>
</dbReference>
<accession>A0A9W6CGH6</accession>
<dbReference type="NCBIfam" id="TIGR00254">
    <property type="entry name" value="GGDEF"/>
    <property type="match status" value="1"/>
</dbReference>
<sequence>MKSYRALKWIQGIFIVFFFMAFCILLRAEHFLSTEYSIFLFSGLFGCLAFLAFDLISWNRQKKKEQRLFQLAQTDALTRLPNTSALKNELVKLSETVLEDDISCAVISFDNIHRLNRTYGHEAGDAVFREFADILRVSAEDLCFIGRKSGRTFLAIFRENSHEKTELFLERLKRGVEIHNETNGLLPITYHAEAAYNDELHYVSIYDLIKIRSGKRRQQA</sequence>
<reference evidence="4 6" key="5">
    <citation type="journal article" date="2023" name="Int. J. Syst. Evol. Microbiol.">
        <title>Sellimonas catena sp. nov., isolated from human faeces.</title>
        <authorList>
            <person name="Hisatomi A."/>
            <person name="Ohkuma M."/>
            <person name="Sakamoto M."/>
        </authorList>
    </citation>
    <scope>NUCLEOTIDE SEQUENCE</scope>
    <source>
        <strain evidence="3 6">12EGH17</strain>
        <strain evidence="4">18CBH55</strain>
    </source>
</reference>
<keyword evidence="6" id="KW-1185">Reference proteome</keyword>
<evidence type="ECO:0000313" key="4">
    <source>
        <dbReference type="EMBL" id="GLG90854.1"/>
    </source>
</evidence>
<dbReference type="SMART" id="SM00267">
    <property type="entry name" value="GGDEF"/>
    <property type="match status" value="1"/>
</dbReference>
<feature type="domain" description="GGDEF" evidence="2">
    <location>
        <begin position="100"/>
        <end position="220"/>
    </location>
</feature>
<dbReference type="Pfam" id="PF00990">
    <property type="entry name" value="GGDEF"/>
    <property type="match status" value="1"/>
</dbReference>
<evidence type="ECO:0000256" key="1">
    <source>
        <dbReference type="SAM" id="Phobius"/>
    </source>
</evidence>
<dbReference type="Proteomes" id="UP001145145">
    <property type="component" value="Unassembled WGS sequence"/>
</dbReference>